<dbReference type="GO" id="GO:0005886">
    <property type="term" value="C:plasma membrane"/>
    <property type="evidence" value="ECO:0007669"/>
    <property type="project" value="TreeGrafter"/>
</dbReference>
<dbReference type="EC" id="7.6.2.1" evidence="18"/>
<proteinExistence type="inferred from homology"/>
<dbReference type="Proteomes" id="UP000646827">
    <property type="component" value="Unassembled WGS sequence"/>
</dbReference>
<feature type="binding site" evidence="16">
    <location>
        <position position="592"/>
    </location>
    <ligand>
        <name>ATP</name>
        <dbReference type="ChEBI" id="CHEBI:30616"/>
    </ligand>
</feature>
<dbReference type="InterPro" id="IPR006539">
    <property type="entry name" value="P-type_ATPase_IV"/>
</dbReference>
<evidence type="ECO:0000256" key="1">
    <source>
        <dbReference type="ARBA" id="ARBA00004127"/>
    </source>
</evidence>
<dbReference type="PANTHER" id="PTHR24092:SF180">
    <property type="entry name" value="PHOSPHOLIPID-TRANSPORTING ATPASE DNF1-RELATED"/>
    <property type="match status" value="1"/>
</dbReference>
<comment type="caution">
    <text evidence="22">The sequence shown here is derived from an EMBL/GenBank/DDBJ whole genome shotgun (WGS) entry which is preliminary data.</text>
</comment>
<evidence type="ECO:0000256" key="9">
    <source>
        <dbReference type="ARBA" id="ARBA00022842"/>
    </source>
</evidence>
<sequence length="1594" mass="180925">MASSTTTNSFWEKLVQKFRPTTETNKKNPFPTASTESRNIYVNTEIPSEELDDYGQPSKQFIANKIRTAKYTWYTFLPKNLMEQFRGIANLYFLFLVILQMFPLFSTSASPILVILPLAAILIITGAKDAFEDNKRHKTDQSVNKAVTYTIRDWKNVNVAVYKVSLGRRWLNALVKFIKQPFKKSPPLEDDLNDLSRVTTVQSDFIELPQKKSSASSLFRSSATPFKRVFKGKKKMPYRPGQIPHSVLRRSGRGNGQDSEKKKKKKHSSLARQPLDKRWLKSRWQDLRVGDFVYLRNDDAVPADIAILSTSEQDGLCYVETQNLDGETNLKIMRSLQATSEINTIDDCKRSEFYIESEPPHANLYTFNGALKWKVRMDFNEEEEGGASPMMMSPSNTLTPMDQEDGNFDDEDDDDEVLHEKTEAITSSSVLLRGCVVRNTGWVIGLVLFTGNETKIMLNSGKTPSKRSKIEKATNPHVIANFVLLFVLCVICSIAASVVYSTPTSADFFESKDAESAVMEGFLMFWTTLVIYQNIIPISLYISVQIVKTAAAYFIHTDIEMYNEKLDQPCIPKTWNISDDLGQIEYIFSDKTGTLTQNIMEFRRCTINGVSYGLGETEASIGAKKRDNPNLEENIQISDAMDLNKARQEMLQKQSQLFNHRYVNPRSTFVDPKVYDDLANNEVQSQSLIHFFSALALCHTVIPELPDPDNPYEIVYKAQSPDEAALVATARDVGFTFVAREKDTVIMDALGEIRNFTLLNVLEFNSTRKRMSIIMRSQQDGGIVLLCKGADSVIYERLKKDLPDDDAGREQKRVREETQEHLGIFANEGLRTLCIASRMLSENEYEQWAERYKVASSAIRNRDEQIESVCEEIEQSLMLIGGTAIEDKLQEGVPETIGVLAQAGIKIWVLTGDKIETAINIGFACNLLTKDMLLISISGHDEHDTMEQIKKAQIEVGEKSKYQKCALVIDGESLKYALESPVKEELLALGTQCMAVICCRVSPMQKAKVVNLVKKGLKVMTLAIGDGANDVSMIQEANVGVGISGEEGRQAVMASDYAIAQFRYLSKLLLVHGRWSYLRTSEMILTFFYKNIMWTLVLFWYQLFCGFSGTMMFDYSYITLYNLVFTSLPCIFAGVLDQDLVQKYSYKYPQLYLMGIRDDKFHKSRFYLTVVDAIYQSAVCFGVPYMLFIGGKFSQQGYDMEGVFELGTFIAGIAVVVANALVGFTIFSWTWVMVAVIVLSSATFFVWTGIYAQVNTFTFYGEDILFREGAFWLCLIVTFVICMLPRYATKYVLHMDKPFDNDIIREIVLCDAGKARFGGSKRKTQTFGDEEEVLPITMQRTRSENTMFKTYEDEDDLYHHDDNAYALGEAKVKRTPSKRTEIMNMRSGKRTSFNGFAFSSDDSSPFDELRQKSIYRHESLSSKASLRLRARMSTATLSTTLENDENGNNKEKDWLPLKGFKLRRYDTAPPTDQQEKKSSGLGWKMMKAMKQRLASHKSHDSLDPFRSPGSSLMNISLSQQQRQQSFSSERPDSFDDIQLSSPPPHQQQYSQQQYQPERQQNDVDLIDIDSSPPPSSLQEQQQKQQQHFPPSSSP</sequence>
<dbReference type="OrthoDB" id="377733at2759"/>
<accession>A0A8H7SHT0</accession>
<feature type="transmembrane region" description="Helical" evidence="18">
    <location>
        <begin position="1202"/>
        <end position="1222"/>
    </location>
</feature>
<dbReference type="InterPro" id="IPR023299">
    <property type="entry name" value="ATPase_P-typ_cyto_dom_N"/>
</dbReference>
<comment type="catalytic activity">
    <reaction evidence="14">
        <text>a 1,2-diacyl-sn-glycero-3-phosphoethanolamine(out) + ATP + H2O = a 1,2-diacyl-sn-glycero-3-phosphoethanolamine(in) + ADP + phosphate + H(+)</text>
        <dbReference type="Rhea" id="RHEA:66132"/>
        <dbReference type="ChEBI" id="CHEBI:15377"/>
        <dbReference type="ChEBI" id="CHEBI:15378"/>
        <dbReference type="ChEBI" id="CHEBI:30616"/>
        <dbReference type="ChEBI" id="CHEBI:43474"/>
        <dbReference type="ChEBI" id="CHEBI:64612"/>
        <dbReference type="ChEBI" id="CHEBI:456216"/>
    </reaction>
    <physiologicalReaction direction="left-to-right" evidence="14">
        <dbReference type="Rhea" id="RHEA:66133"/>
    </physiologicalReaction>
</comment>
<feature type="transmembrane region" description="Helical" evidence="18">
    <location>
        <begin position="478"/>
        <end position="502"/>
    </location>
</feature>
<dbReference type="Pfam" id="PF13246">
    <property type="entry name" value="Cation_ATPase"/>
    <property type="match status" value="1"/>
</dbReference>
<dbReference type="InterPro" id="IPR008250">
    <property type="entry name" value="ATPase_P-typ_transduc_dom_A_sf"/>
</dbReference>
<keyword evidence="11 18" id="KW-1133">Transmembrane helix</keyword>
<dbReference type="CDD" id="cd02073">
    <property type="entry name" value="P-type_ATPase_APLT_Dnf-like"/>
    <property type="match status" value="1"/>
</dbReference>
<dbReference type="FunFam" id="3.40.50.1000:FF:000014">
    <property type="entry name" value="Phospholipid-transporting ATPase"/>
    <property type="match status" value="1"/>
</dbReference>
<feature type="binding site" evidence="16">
    <location>
        <position position="911"/>
    </location>
    <ligand>
        <name>ATP</name>
        <dbReference type="ChEBI" id="CHEBI:30616"/>
    </ligand>
</feature>
<dbReference type="SUPFAM" id="SSF56784">
    <property type="entry name" value="HAD-like"/>
    <property type="match status" value="1"/>
</dbReference>
<feature type="region of interest" description="Disordered" evidence="19">
    <location>
        <begin position="235"/>
        <end position="272"/>
    </location>
</feature>
<evidence type="ECO:0000256" key="16">
    <source>
        <dbReference type="PIRSR" id="PIRSR606539-2"/>
    </source>
</evidence>
<feature type="active site" description="4-aspartylphosphate intermediate" evidence="15">
    <location>
        <position position="590"/>
    </location>
</feature>
<feature type="compositionally biased region" description="Low complexity" evidence="19">
    <location>
        <begin position="1516"/>
        <end position="1528"/>
    </location>
</feature>
<evidence type="ECO:0000256" key="14">
    <source>
        <dbReference type="ARBA" id="ARBA00049128"/>
    </source>
</evidence>
<dbReference type="NCBIfam" id="TIGR01494">
    <property type="entry name" value="ATPase_P-type"/>
    <property type="match status" value="1"/>
</dbReference>
<dbReference type="Gene3D" id="3.40.50.1000">
    <property type="entry name" value="HAD superfamily/HAD-like"/>
    <property type="match status" value="1"/>
</dbReference>
<feature type="binding site" evidence="17">
    <location>
        <position position="1026"/>
    </location>
    <ligand>
        <name>Mg(2+)</name>
        <dbReference type="ChEBI" id="CHEBI:18420"/>
    </ligand>
</feature>
<reference evidence="22 23" key="1">
    <citation type="submission" date="2020-12" db="EMBL/GenBank/DDBJ databases">
        <title>Metabolic potential, ecology and presence of endohyphal bacteria is reflected in genomic diversity of Mucoromycotina.</title>
        <authorList>
            <person name="Muszewska A."/>
            <person name="Okrasinska A."/>
            <person name="Steczkiewicz K."/>
            <person name="Drgas O."/>
            <person name="Orlowska M."/>
            <person name="Perlinska-Lenart U."/>
            <person name="Aleksandrzak-Piekarczyk T."/>
            <person name="Szatraj K."/>
            <person name="Zielenkiewicz U."/>
            <person name="Pilsyk S."/>
            <person name="Malc E."/>
            <person name="Mieczkowski P."/>
            <person name="Kruszewska J.S."/>
            <person name="Biernat P."/>
            <person name="Pawlowska J."/>
        </authorList>
    </citation>
    <scope>NUCLEOTIDE SEQUENCE [LARGE SCALE GENOMIC DNA]</scope>
    <source>
        <strain evidence="22 23">CBS 142.35</strain>
    </source>
</reference>
<evidence type="ECO:0000256" key="4">
    <source>
        <dbReference type="ARBA" id="ARBA00022553"/>
    </source>
</evidence>
<feature type="transmembrane region" description="Helical" evidence="18">
    <location>
        <begin position="1229"/>
        <end position="1250"/>
    </location>
</feature>
<comment type="cofactor">
    <cofactor evidence="17">
        <name>Mg(2+)</name>
        <dbReference type="ChEBI" id="CHEBI:18420"/>
    </cofactor>
</comment>
<feature type="domain" description="P-type ATPase N-terminal" evidence="20">
    <location>
        <begin position="52"/>
        <end position="108"/>
    </location>
</feature>
<feature type="region of interest" description="Disordered" evidence="19">
    <location>
        <begin position="1489"/>
        <end position="1594"/>
    </location>
</feature>
<name>A0A8H7SHT0_9FUNG</name>
<feature type="binding site" evidence="16">
    <location>
        <position position="1029"/>
    </location>
    <ligand>
        <name>ATP</name>
        <dbReference type="ChEBI" id="CHEBI:30616"/>
    </ligand>
</feature>
<feature type="transmembrane region" description="Helical" evidence="18">
    <location>
        <begin position="522"/>
        <end position="544"/>
    </location>
</feature>
<dbReference type="GO" id="GO:0005524">
    <property type="term" value="F:ATP binding"/>
    <property type="evidence" value="ECO:0007669"/>
    <property type="project" value="UniProtKB-UniRule"/>
</dbReference>
<feature type="transmembrane region" description="Helical" evidence="18">
    <location>
        <begin position="1270"/>
        <end position="1288"/>
    </location>
</feature>
<evidence type="ECO:0000256" key="6">
    <source>
        <dbReference type="ARBA" id="ARBA00022723"/>
    </source>
</evidence>
<feature type="binding site" evidence="16">
    <location>
        <position position="913"/>
    </location>
    <ligand>
        <name>ATP</name>
        <dbReference type="ChEBI" id="CHEBI:30616"/>
    </ligand>
</feature>
<gene>
    <name evidence="22" type="ORF">INT45_011135</name>
</gene>
<comment type="subcellular location">
    <subcellularLocation>
        <location evidence="1">Endomembrane system</location>
        <topology evidence="1">Multi-pass membrane protein</topology>
    </subcellularLocation>
    <subcellularLocation>
        <location evidence="18">Membrane</location>
        <topology evidence="18">Multi-pass membrane protein</topology>
    </subcellularLocation>
</comment>
<keyword evidence="23" id="KW-1185">Reference proteome</keyword>
<dbReference type="SFLD" id="SFLDF00027">
    <property type="entry name" value="p-type_atpase"/>
    <property type="match status" value="1"/>
</dbReference>
<evidence type="ECO:0000256" key="8">
    <source>
        <dbReference type="ARBA" id="ARBA00022840"/>
    </source>
</evidence>
<keyword evidence="7 16" id="KW-0547">Nucleotide-binding</keyword>
<evidence type="ECO:0000256" key="2">
    <source>
        <dbReference type="ARBA" id="ARBA00008109"/>
    </source>
</evidence>
<dbReference type="Gene3D" id="2.70.150.10">
    <property type="entry name" value="Calcium-transporting ATPase, cytoplasmic transduction domain A"/>
    <property type="match status" value="1"/>
</dbReference>
<feature type="binding site" evidence="16">
    <location>
        <position position="831"/>
    </location>
    <ligand>
        <name>ATP</name>
        <dbReference type="ChEBI" id="CHEBI:30616"/>
    </ligand>
</feature>
<dbReference type="InterPro" id="IPR001757">
    <property type="entry name" value="P_typ_ATPase"/>
</dbReference>
<feature type="binding site" evidence="17">
    <location>
        <position position="592"/>
    </location>
    <ligand>
        <name>Mg(2+)</name>
        <dbReference type="ChEBI" id="CHEBI:18420"/>
    </ligand>
</feature>
<feature type="transmembrane region" description="Helical" evidence="18">
    <location>
        <begin position="1166"/>
        <end position="1190"/>
    </location>
</feature>
<organism evidence="22 23">
    <name type="scientific">Circinella minor</name>
    <dbReference type="NCBI Taxonomy" id="1195481"/>
    <lineage>
        <taxon>Eukaryota</taxon>
        <taxon>Fungi</taxon>
        <taxon>Fungi incertae sedis</taxon>
        <taxon>Mucoromycota</taxon>
        <taxon>Mucoromycotina</taxon>
        <taxon>Mucoromycetes</taxon>
        <taxon>Mucorales</taxon>
        <taxon>Lichtheimiaceae</taxon>
        <taxon>Circinella</taxon>
    </lineage>
</organism>
<keyword evidence="9 17" id="KW-0460">Magnesium</keyword>
<dbReference type="GO" id="GO:0045332">
    <property type="term" value="P:phospholipid translocation"/>
    <property type="evidence" value="ECO:0007669"/>
    <property type="project" value="TreeGrafter"/>
</dbReference>
<feature type="transmembrane region" description="Helical" evidence="18">
    <location>
        <begin position="1115"/>
        <end position="1136"/>
    </location>
</feature>
<keyword evidence="5 18" id="KW-0812">Transmembrane</keyword>
<evidence type="ECO:0000259" key="20">
    <source>
        <dbReference type="Pfam" id="PF16209"/>
    </source>
</evidence>
<comment type="similarity">
    <text evidence="2 18">Belongs to the cation transport ATPase (P-type) (TC 3.A.3) family. Type IV subfamily.</text>
</comment>
<evidence type="ECO:0000259" key="21">
    <source>
        <dbReference type="Pfam" id="PF16212"/>
    </source>
</evidence>
<feature type="binding site" evidence="16">
    <location>
        <position position="590"/>
    </location>
    <ligand>
        <name>ATP</name>
        <dbReference type="ChEBI" id="CHEBI:30616"/>
    </ligand>
</feature>
<feature type="binding site" evidence="16">
    <location>
        <position position="788"/>
    </location>
    <ligand>
        <name>ATP</name>
        <dbReference type="ChEBI" id="CHEBI:30616"/>
    </ligand>
</feature>
<feature type="binding site" evidence="16">
    <location>
        <position position="912"/>
    </location>
    <ligand>
        <name>ATP</name>
        <dbReference type="ChEBI" id="CHEBI:30616"/>
    </ligand>
</feature>
<dbReference type="InterPro" id="IPR018303">
    <property type="entry name" value="ATPase_P-typ_P_site"/>
</dbReference>
<dbReference type="FunFam" id="3.40.1110.10:FF:000087">
    <property type="entry name" value="Phospholipid-transporting ATPase"/>
    <property type="match status" value="1"/>
</dbReference>
<feature type="transmembrane region" description="Helical" evidence="18">
    <location>
        <begin position="112"/>
        <end position="131"/>
    </location>
</feature>
<comment type="catalytic activity">
    <reaction evidence="13 18">
        <text>ATP + H2O + phospholipidSide 1 = ADP + phosphate + phospholipidSide 2.</text>
        <dbReference type="EC" id="7.6.2.1"/>
    </reaction>
</comment>
<dbReference type="EMBL" id="JAEPRB010000001">
    <property type="protein sequence ID" value="KAG2228343.1"/>
    <property type="molecule type" value="Genomic_DNA"/>
</dbReference>
<evidence type="ECO:0000256" key="11">
    <source>
        <dbReference type="ARBA" id="ARBA00022989"/>
    </source>
</evidence>
<dbReference type="GO" id="GO:0000287">
    <property type="term" value="F:magnesium ion binding"/>
    <property type="evidence" value="ECO:0007669"/>
    <property type="project" value="UniProtKB-UniRule"/>
</dbReference>
<dbReference type="Pfam" id="PF16209">
    <property type="entry name" value="PhoLip_ATPase_N"/>
    <property type="match status" value="1"/>
</dbReference>
<dbReference type="PROSITE" id="PS00154">
    <property type="entry name" value="ATPASE_E1_E2"/>
    <property type="match status" value="1"/>
</dbReference>
<feature type="binding site" evidence="17">
    <location>
        <position position="1030"/>
    </location>
    <ligand>
        <name>Mg(2+)</name>
        <dbReference type="ChEBI" id="CHEBI:18420"/>
    </ligand>
</feature>
<dbReference type="InterPro" id="IPR032631">
    <property type="entry name" value="P-type_ATPase_N"/>
</dbReference>
<dbReference type="GO" id="GO:0016887">
    <property type="term" value="F:ATP hydrolysis activity"/>
    <property type="evidence" value="ECO:0007669"/>
    <property type="project" value="InterPro"/>
</dbReference>
<feature type="binding site" evidence="16">
    <location>
        <position position="723"/>
    </location>
    <ligand>
        <name>ATP</name>
        <dbReference type="ChEBI" id="CHEBI:30616"/>
    </ligand>
</feature>
<feature type="binding site" evidence="17">
    <location>
        <position position="590"/>
    </location>
    <ligand>
        <name>Mg(2+)</name>
        <dbReference type="ChEBI" id="CHEBI:18420"/>
    </ligand>
</feature>
<evidence type="ECO:0000256" key="19">
    <source>
        <dbReference type="SAM" id="MobiDB-lite"/>
    </source>
</evidence>
<evidence type="ECO:0000313" key="23">
    <source>
        <dbReference type="Proteomes" id="UP000646827"/>
    </source>
</evidence>
<dbReference type="InterPro" id="IPR023298">
    <property type="entry name" value="ATPase_P-typ_TM_dom_sf"/>
</dbReference>
<dbReference type="InterPro" id="IPR032630">
    <property type="entry name" value="P_typ_ATPase_c"/>
</dbReference>
<dbReference type="InterPro" id="IPR044492">
    <property type="entry name" value="P_typ_ATPase_HD_dom"/>
</dbReference>
<evidence type="ECO:0000256" key="5">
    <source>
        <dbReference type="ARBA" id="ARBA00022692"/>
    </source>
</evidence>
<dbReference type="SFLD" id="SFLDS00003">
    <property type="entry name" value="Haloacid_Dehalogenase"/>
    <property type="match status" value="1"/>
</dbReference>
<dbReference type="SFLD" id="SFLDG00002">
    <property type="entry name" value="C1.7:_P-type_atpase_like"/>
    <property type="match status" value="1"/>
</dbReference>
<evidence type="ECO:0000256" key="3">
    <source>
        <dbReference type="ARBA" id="ARBA00022448"/>
    </source>
</evidence>
<dbReference type="NCBIfam" id="TIGR01652">
    <property type="entry name" value="ATPase-Plipid"/>
    <property type="match status" value="1"/>
</dbReference>
<feature type="binding site" evidence="16">
    <location>
        <position position="764"/>
    </location>
    <ligand>
        <name>ATP</name>
        <dbReference type="ChEBI" id="CHEBI:30616"/>
    </ligand>
</feature>
<dbReference type="InterPro" id="IPR036412">
    <property type="entry name" value="HAD-like_sf"/>
</dbReference>
<feature type="transmembrane region" description="Helical" evidence="18">
    <location>
        <begin position="88"/>
        <end position="106"/>
    </location>
</feature>
<evidence type="ECO:0000313" key="22">
    <source>
        <dbReference type="EMBL" id="KAG2228343.1"/>
    </source>
</evidence>
<evidence type="ECO:0000256" key="12">
    <source>
        <dbReference type="ARBA" id="ARBA00023136"/>
    </source>
</evidence>
<keyword evidence="6 17" id="KW-0479">Metal-binding</keyword>
<feature type="binding site" evidence="16">
    <location>
        <position position="1006"/>
    </location>
    <ligand>
        <name>ATP</name>
        <dbReference type="ChEBI" id="CHEBI:30616"/>
    </ligand>
</feature>
<evidence type="ECO:0000256" key="10">
    <source>
        <dbReference type="ARBA" id="ARBA00022967"/>
    </source>
</evidence>
<keyword evidence="8 16" id="KW-0067">ATP-binding</keyword>
<dbReference type="InterPro" id="IPR023214">
    <property type="entry name" value="HAD_sf"/>
</dbReference>
<feature type="binding site" evidence="16">
    <location>
        <position position="1000"/>
    </location>
    <ligand>
        <name>ATP</name>
        <dbReference type="ChEBI" id="CHEBI:30616"/>
    </ligand>
</feature>
<keyword evidence="10 18" id="KW-1278">Translocase</keyword>
<dbReference type="Gene3D" id="3.40.1110.10">
    <property type="entry name" value="Calcium-transporting ATPase, cytoplasmic domain N"/>
    <property type="match status" value="1"/>
</dbReference>
<protein>
    <recommendedName>
        <fullName evidence="18">Phospholipid-transporting ATPase</fullName>
        <ecNumber evidence="18">7.6.2.1</ecNumber>
    </recommendedName>
</protein>
<evidence type="ECO:0000256" key="13">
    <source>
        <dbReference type="ARBA" id="ARBA00034036"/>
    </source>
</evidence>
<evidence type="ECO:0000256" key="17">
    <source>
        <dbReference type="PIRSR" id="PIRSR606539-3"/>
    </source>
</evidence>
<dbReference type="GO" id="GO:0012505">
    <property type="term" value="C:endomembrane system"/>
    <property type="evidence" value="ECO:0007669"/>
    <property type="project" value="UniProtKB-SubCell"/>
</dbReference>
<evidence type="ECO:0000256" key="15">
    <source>
        <dbReference type="PIRSR" id="PIRSR606539-1"/>
    </source>
</evidence>
<dbReference type="GO" id="GO:0140326">
    <property type="term" value="F:ATPase-coupled intramembrane lipid transporter activity"/>
    <property type="evidence" value="ECO:0007669"/>
    <property type="project" value="UniProtKB-EC"/>
</dbReference>
<evidence type="ECO:0000256" key="18">
    <source>
        <dbReference type="RuleBase" id="RU362033"/>
    </source>
</evidence>
<evidence type="ECO:0000256" key="7">
    <source>
        <dbReference type="ARBA" id="ARBA00022741"/>
    </source>
</evidence>
<keyword evidence="12 18" id="KW-0472">Membrane</keyword>
<dbReference type="PANTHER" id="PTHR24092">
    <property type="entry name" value="PROBABLE PHOSPHOLIPID-TRANSPORTING ATPASE"/>
    <property type="match status" value="1"/>
</dbReference>
<feature type="transmembrane region" description="Helical" evidence="18">
    <location>
        <begin position="1084"/>
        <end position="1103"/>
    </location>
</feature>
<feature type="compositionally biased region" description="Low complexity" evidence="19">
    <location>
        <begin position="1546"/>
        <end position="1558"/>
    </location>
</feature>
<keyword evidence="4" id="KW-0597">Phosphoprotein</keyword>
<dbReference type="FunFam" id="3.40.50.1000:FF:000001">
    <property type="entry name" value="Phospholipid-transporting ATPase IC"/>
    <property type="match status" value="1"/>
</dbReference>
<keyword evidence="3" id="KW-0813">Transport</keyword>
<dbReference type="Pfam" id="PF16212">
    <property type="entry name" value="PhoLip_ATPase_C"/>
    <property type="match status" value="1"/>
</dbReference>
<feature type="domain" description="P-type ATPase C-terminal" evidence="21">
    <location>
        <begin position="1052"/>
        <end position="1295"/>
    </location>
</feature>
<feature type="binding site" evidence="16">
    <location>
        <position position="1030"/>
    </location>
    <ligand>
        <name>ATP</name>
        <dbReference type="ChEBI" id="CHEBI:30616"/>
    </ligand>
</feature>
<dbReference type="SUPFAM" id="SSF81660">
    <property type="entry name" value="Metal cation-transporting ATPase, ATP-binding domain N"/>
    <property type="match status" value="1"/>
</dbReference>
<dbReference type="SUPFAM" id="SSF81665">
    <property type="entry name" value="Calcium ATPase, transmembrane domain M"/>
    <property type="match status" value="1"/>
</dbReference>
<feature type="compositionally biased region" description="Low complexity" evidence="19">
    <location>
        <begin position="1576"/>
        <end position="1594"/>
    </location>
</feature>
<dbReference type="PRINTS" id="PR00119">
    <property type="entry name" value="CATATPASE"/>
</dbReference>
<dbReference type="SUPFAM" id="SSF81653">
    <property type="entry name" value="Calcium ATPase, transduction domain A"/>
    <property type="match status" value="1"/>
</dbReference>
<feature type="binding site" evidence="16">
    <location>
        <position position="591"/>
    </location>
    <ligand>
        <name>ATP</name>
        <dbReference type="ChEBI" id="CHEBI:30616"/>
    </ligand>
</feature>